<dbReference type="SUPFAM" id="SSF56601">
    <property type="entry name" value="beta-lactamase/transpeptidase-like"/>
    <property type="match status" value="1"/>
</dbReference>
<dbReference type="InterPro" id="IPR012338">
    <property type="entry name" value="Beta-lactam/transpept-like"/>
</dbReference>
<dbReference type="InterPro" id="IPR000667">
    <property type="entry name" value="Peptidase_S13"/>
</dbReference>
<accession>A0A248LMQ7</accession>
<proteinExistence type="inferred from homology"/>
<evidence type="ECO:0000256" key="3">
    <source>
        <dbReference type="SAM" id="MobiDB-lite"/>
    </source>
</evidence>
<keyword evidence="4" id="KW-0121">Carboxypeptidase</keyword>
<keyword evidence="2" id="KW-0378">Hydrolase</keyword>
<gene>
    <name evidence="4" type="ORF">LHGZ1_3014</name>
</gene>
<dbReference type="GO" id="GO:0000270">
    <property type="term" value="P:peptidoglycan metabolic process"/>
    <property type="evidence" value="ECO:0007669"/>
    <property type="project" value="TreeGrafter"/>
</dbReference>
<dbReference type="Gene3D" id="3.50.80.20">
    <property type="entry name" value="D-Ala-D-Ala carboxypeptidase C, peptidase S13"/>
    <property type="match status" value="1"/>
</dbReference>
<dbReference type="PANTHER" id="PTHR30023:SF0">
    <property type="entry name" value="PENICILLIN-SENSITIVE CARBOXYPEPTIDASE A"/>
    <property type="match status" value="1"/>
</dbReference>
<dbReference type="RefSeq" id="WP_088861558.1">
    <property type="nucleotide sequence ID" value="NZ_CP022115.1"/>
</dbReference>
<evidence type="ECO:0000313" key="4">
    <source>
        <dbReference type="EMBL" id="ASJ25845.1"/>
    </source>
</evidence>
<dbReference type="GO" id="GO:0004185">
    <property type="term" value="F:serine-type carboxypeptidase activity"/>
    <property type="evidence" value="ECO:0007669"/>
    <property type="project" value="InterPro"/>
</dbReference>
<dbReference type="Gene3D" id="3.40.710.10">
    <property type="entry name" value="DD-peptidase/beta-lactamase superfamily"/>
    <property type="match status" value="1"/>
</dbReference>
<dbReference type="EMBL" id="CP022115">
    <property type="protein sequence ID" value="ASJ25845.1"/>
    <property type="molecule type" value="Genomic_DNA"/>
</dbReference>
<evidence type="ECO:0000256" key="2">
    <source>
        <dbReference type="ARBA" id="ARBA00022801"/>
    </source>
</evidence>
<comment type="similarity">
    <text evidence="1">Belongs to the peptidase S13 family.</text>
</comment>
<keyword evidence="4" id="KW-0645">Protease</keyword>
<dbReference type="PRINTS" id="PR00922">
    <property type="entry name" value="DADACBPTASE3"/>
</dbReference>
<protein>
    <submittedName>
        <fullName evidence="4">D-Ala-D-Ala carboxypeptidase</fullName>
    </submittedName>
</protein>
<organism evidence="4 5">
    <name type="scientific">Laribacter hongkongensis</name>
    <dbReference type="NCBI Taxonomy" id="168471"/>
    <lineage>
        <taxon>Bacteria</taxon>
        <taxon>Pseudomonadati</taxon>
        <taxon>Pseudomonadota</taxon>
        <taxon>Betaproteobacteria</taxon>
        <taxon>Neisseriales</taxon>
        <taxon>Aquaspirillaceae</taxon>
        <taxon>Laribacter</taxon>
    </lineage>
</organism>
<reference evidence="5" key="1">
    <citation type="submission" date="2017-06" db="EMBL/GenBank/DDBJ databases">
        <title>Whole genome sequence of Laribacter hongkongensis LHGZ1.</title>
        <authorList>
            <person name="Chen D."/>
            <person name="Wu H."/>
            <person name="Chen J."/>
        </authorList>
    </citation>
    <scope>NUCLEOTIDE SEQUENCE [LARGE SCALE GENOMIC DNA]</scope>
    <source>
        <strain evidence="5">LHGZ1</strain>
    </source>
</reference>
<name>A0A248LMQ7_9NEIS</name>
<dbReference type="Pfam" id="PF02113">
    <property type="entry name" value="Peptidase_S13"/>
    <property type="match status" value="1"/>
</dbReference>
<evidence type="ECO:0000256" key="1">
    <source>
        <dbReference type="ARBA" id="ARBA00006096"/>
    </source>
</evidence>
<evidence type="ECO:0000313" key="5">
    <source>
        <dbReference type="Proteomes" id="UP000197424"/>
    </source>
</evidence>
<dbReference type="NCBIfam" id="TIGR00666">
    <property type="entry name" value="PBP4"/>
    <property type="match status" value="1"/>
</dbReference>
<dbReference type="GO" id="GO:0006508">
    <property type="term" value="P:proteolysis"/>
    <property type="evidence" value="ECO:0007669"/>
    <property type="project" value="InterPro"/>
</dbReference>
<dbReference type="OrthoDB" id="9802627at2"/>
<dbReference type="Proteomes" id="UP000197424">
    <property type="component" value="Chromosome"/>
</dbReference>
<dbReference type="PANTHER" id="PTHR30023">
    <property type="entry name" value="D-ALANYL-D-ALANINE CARBOXYPEPTIDASE"/>
    <property type="match status" value="1"/>
</dbReference>
<feature type="region of interest" description="Disordered" evidence="3">
    <location>
        <begin position="277"/>
        <end position="298"/>
    </location>
</feature>
<sequence length="478" mass="50670">MKFKHISDKSHSWLRAAGLVAGLLGPAGWAVAAPALPGVPGLSARDLSVWIAPVEGGAPWLSHRADVAVNPASTMKLVTSFAALDLLGPDYRWRTRWLSPAAIRDGHLTGDLYWQGSGDPAFDRDALADMARTIRARGIGQIDGRLLLDGQVFRTLGSSSELDPDEGRSYQVGPDALLTQFKTVELTLLATPSGWAVRPAPALPGLQIDNRLQRDDSGRECPSAARLVSQTVRGQEVSLSGSLPESCDGSHLYVPVFDHARFQSEAFAAAWQAAGGQGQPAAASGRTPAGARELARHDSPPLSQVLTDLNRYSNNVMARQVFLTLGAANPQSGDTARDAASAVRASLARHGIDTQGFAFENGAGLSRHERVTAAGLGEMLRAAQATPFWAEFASLLPRPGGEGTLKRRLPALAEQARFKTGTLNDVRALAGYLDAGGRRWAVVLIANRAGISNAQLDQLLEGLYPQLEAAGHDATGLQ</sequence>
<dbReference type="AlphaFoldDB" id="A0A248LMQ7"/>